<gene>
    <name evidence="1" type="ORF">EOD39_16531</name>
</gene>
<dbReference type="PANTHER" id="PTHR28624:SF1">
    <property type="entry name" value="MITOCHONDRIAL POTASSIUM CHANNEL"/>
    <property type="match status" value="1"/>
</dbReference>
<name>A0A444V5K7_ACIRT</name>
<dbReference type="PANTHER" id="PTHR28624">
    <property type="entry name" value="COILED-COIL DOMAIN-CONTAINING PROTEIN 51"/>
    <property type="match status" value="1"/>
</dbReference>
<evidence type="ECO:0000313" key="2">
    <source>
        <dbReference type="Proteomes" id="UP000289886"/>
    </source>
</evidence>
<keyword evidence="2" id="KW-1185">Reference proteome</keyword>
<organism evidence="1 2">
    <name type="scientific">Acipenser ruthenus</name>
    <name type="common">Sterlet sturgeon</name>
    <dbReference type="NCBI Taxonomy" id="7906"/>
    <lineage>
        <taxon>Eukaryota</taxon>
        <taxon>Metazoa</taxon>
        <taxon>Chordata</taxon>
        <taxon>Craniata</taxon>
        <taxon>Vertebrata</taxon>
        <taxon>Euteleostomi</taxon>
        <taxon>Actinopterygii</taxon>
        <taxon>Chondrostei</taxon>
        <taxon>Acipenseriformes</taxon>
        <taxon>Acipenseridae</taxon>
        <taxon>Acipenser</taxon>
    </lineage>
</organism>
<reference evidence="1 2" key="1">
    <citation type="submission" date="2019-01" db="EMBL/GenBank/DDBJ databases">
        <title>Draft Genome and Complete Hox-Cluster Characterization of the Sterlet Sturgeon (Acipenser ruthenus).</title>
        <authorList>
            <person name="Wei Q."/>
        </authorList>
    </citation>
    <scope>NUCLEOTIDE SEQUENCE [LARGE SCALE GENOMIC DNA]</scope>
    <source>
        <strain evidence="1">WHYD16114868_AA</strain>
        <tissue evidence="1">Blood</tissue>
    </source>
</reference>
<evidence type="ECO:0000313" key="1">
    <source>
        <dbReference type="EMBL" id="RXM95729.1"/>
    </source>
</evidence>
<dbReference type="InterPro" id="IPR037660">
    <property type="entry name" value="CCDC51"/>
</dbReference>
<protein>
    <submittedName>
        <fullName evidence="1">Coiled-coil domain-containing protein 51</fullName>
    </submittedName>
</protein>
<dbReference type="AlphaFoldDB" id="A0A444V5K7"/>
<dbReference type="EMBL" id="SCEB01002137">
    <property type="protein sequence ID" value="RXM95729.1"/>
    <property type="molecule type" value="Genomic_DNA"/>
</dbReference>
<proteinExistence type="predicted"/>
<accession>A0A444V5K7</accession>
<comment type="caution">
    <text evidence="1">The sequence shown here is derived from an EMBL/GenBank/DDBJ whole genome shotgun (WGS) entry which is preliminary data.</text>
</comment>
<dbReference type="Proteomes" id="UP000289886">
    <property type="component" value="Unassembled WGS sequence"/>
</dbReference>
<sequence length="108" mass="12264">MRYRGDLLVVKYGSRFCRSQISGRYRSDVLATRLYCSQSPKDPPSKPPLLQTSMNTLQKVTEVGKQFGQNTAKQIAASTNLLWARYEEFVGLNEVREAQNKVTELGFT</sequence>